<keyword evidence="1" id="KW-0472">Membrane</keyword>
<gene>
    <name evidence="2" type="ORF">DYB32_003104</name>
</gene>
<feature type="transmembrane region" description="Helical" evidence="1">
    <location>
        <begin position="597"/>
        <end position="617"/>
    </location>
</feature>
<dbReference type="Proteomes" id="UP000285060">
    <property type="component" value="Unassembled WGS sequence"/>
</dbReference>
<feature type="transmembrane region" description="Helical" evidence="1">
    <location>
        <begin position="265"/>
        <end position="283"/>
    </location>
</feature>
<evidence type="ECO:0000313" key="3">
    <source>
        <dbReference type="Proteomes" id="UP000285060"/>
    </source>
</evidence>
<dbReference type="EMBL" id="QUSY01000180">
    <property type="protein sequence ID" value="RHY31852.1"/>
    <property type="molecule type" value="Genomic_DNA"/>
</dbReference>
<feature type="transmembrane region" description="Helical" evidence="1">
    <location>
        <begin position="154"/>
        <end position="171"/>
    </location>
</feature>
<feature type="transmembrane region" description="Helical" evidence="1">
    <location>
        <begin position="533"/>
        <end position="553"/>
    </location>
</feature>
<dbReference type="VEuPathDB" id="FungiDB:H310_12266"/>
<keyword evidence="3" id="KW-1185">Reference proteome</keyword>
<feature type="transmembrane region" description="Helical" evidence="1">
    <location>
        <begin position="200"/>
        <end position="221"/>
    </location>
</feature>
<accession>A0A418B1M1</accession>
<feature type="transmembrane region" description="Helical" evidence="1">
    <location>
        <begin position="426"/>
        <end position="446"/>
    </location>
</feature>
<name>A0A418B1M1_9STRA</name>
<proteinExistence type="predicted"/>
<evidence type="ECO:0000256" key="1">
    <source>
        <dbReference type="SAM" id="Phobius"/>
    </source>
</evidence>
<sequence>MVTADDARLEVTPKARVQFNLMTDAGNIALMDDGGEYLENLENGVDSAPAELPDPTDLVLQACAVPKGNSMDGKTISRAMAASVHLFTPTCFAETLRMNEAKEYMVKQFGMIQEQVGMNPNTLQFDSYIPSSDPPEKFEVGYLKWAQEASMNRIRLCFAVGFVFLAAYLAYEVHNDLFTVRTGIPRSHPASAIHSTVSTLLYIVTFGCGCGAFAVGYVFLIHGSSCFARYILVHQPWAAKHLETITFWVFAVVALSMIFKKPLQQQAGPVLPLVILIIPIFGITRMRFIHSCVLGWSIFFVYLVVQLVSLNFIDDIPSVWKYDNVSDIIYQTINYGIGIIGGMVSHYRQELTRRRNYALKLPFAGPALDDEPVDFSADTYSEEKLLDPWTLAFRNLAIEEYFCKVWYLIDPHPYENPNRGDIHENVYWTIRYAVLGVGLSQIVLGIQDIKLLLMKHFYFEYGMAAVIRFAIVVPCYLGAFYFLYLLGKKYWSVFLRRGMSKLDLDAAVAQDKRSRIKTKWVESKGGYVRSAQVFSIAVVAIHVCSMMILLLQVGYAFMHNYKDKQPKPTKPNVYFMGLLNAILYAHRSGFKLRFVYAFRSTSVLIVLFIFFASHNLHWDPWEYLWLEYTGFLICTQLLGMMISHEEEALRRNFFILKSIRIVEFEKWFAGVLVIQKRVRRFLKRHKSRKQLLQHTPPGDTSAKPTAIKPVAHAQAFLARASLLGCRAQMIQIAIVLFDVIYSAATA</sequence>
<dbReference type="AlphaFoldDB" id="A0A418B1M1"/>
<feature type="transmembrane region" description="Helical" evidence="1">
    <location>
        <begin position="328"/>
        <end position="347"/>
    </location>
</feature>
<protein>
    <submittedName>
        <fullName evidence="2">Uncharacterized protein</fullName>
    </submittedName>
</protein>
<organism evidence="2 3">
    <name type="scientific">Aphanomyces invadans</name>
    <dbReference type="NCBI Taxonomy" id="157072"/>
    <lineage>
        <taxon>Eukaryota</taxon>
        <taxon>Sar</taxon>
        <taxon>Stramenopiles</taxon>
        <taxon>Oomycota</taxon>
        <taxon>Saprolegniomycetes</taxon>
        <taxon>Saprolegniales</taxon>
        <taxon>Verrucalvaceae</taxon>
        <taxon>Aphanomyces</taxon>
    </lineage>
</organism>
<comment type="caution">
    <text evidence="2">The sequence shown here is derived from an EMBL/GenBank/DDBJ whole genome shotgun (WGS) entry which is preliminary data.</text>
</comment>
<feature type="transmembrane region" description="Helical" evidence="1">
    <location>
        <begin position="623"/>
        <end position="642"/>
    </location>
</feature>
<reference evidence="2 3" key="1">
    <citation type="submission" date="2018-08" db="EMBL/GenBank/DDBJ databases">
        <title>Aphanomyces genome sequencing and annotation.</title>
        <authorList>
            <person name="Minardi D."/>
            <person name="Oidtmann B."/>
            <person name="Van Der Giezen M."/>
            <person name="Studholme D.J."/>
        </authorList>
    </citation>
    <scope>NUCLEOTIDE SEQUENCE [LARGE SCALE GENOMIC DNA]</scope>
    <source>
        <strain evidence="2 3">NJM0002</strain>
    </source>
</reference>
<feature type="transmembrane region" description="Helical" evidence="1">
    <location>
        <begin position="242"/>
        <end position="259"/>
    </location>
</feature>
<keyword evidence="1" id="KW-0812">Transmembrane</keyword>
<evidence type="ECO:0000313" key="2">
    <source>
        <dbReference type="EMBL" id="RHY31852.1"/>
    </source>
</evidence>
<feature type="transmembrane region" description="Helical" evidence="1">
    <location>
        <begin position="573"/>
        <end position="590"/>
    </location>
</feature>
<feature type="transmembrane region" description="Helical" evidence="1">
    <location>
        <begin position="466"/>
        <end position="487"/>
    </location>
</feature>
<keyword evidence="1" id="KW-1133">Transmembrane helix</keyword>
<feature type="transmembrane region" description="Helical" evidence="1">
    <location>
        <begin position="288"/>
        <end position="308"/>
    </location>
</feature>